<keyword evidence="1" id="KW-0560">Oxidoreductase</keyword>
<sequence>MNKIAVLGSGIVGQTLADGFLKHGYSVMRATRQPAKLASWLSDAGPKATVGTFAEAAQFGELVVLAVKGTAAEQAVDLAGPQALAGKTVIDATNPIADEPPVHGVLKFFTGPNESLMERLARRAPDASFVKAFSCVGSVWMVNPDFGDVRPTMFICGDSAAAKKQVERILDTFGWETEDMGSVEAARAIEPLCMLWCIPGMLHNRWTHAFKLLKR</sequence>
<dbReference type="GO" id="GO:0008823">
    <property type="term" value="F:cupric reductase (NADH) activity"/>
    <property type="evidence" value="ECO:0007669"/>
    <property type="project" value="TreeGrafter"/>
</dbReference>
<keyword evidence="3" id="KW-0238">DNA-binding</keyword>
<dbReference type="Pfam" id="PF03807">
    <property type="entry name" value="F420_oxidored"/>
    <property type="match status" value="1"/>
</dbReference>
<dbReference type="GO" id="GO:0003677">
    <property type="term" value="F:DNA binding"/>
    <property type="evidence" value="ECO:0007669"/>
    <property type="project" value="UniProtKB-KW"/>
</dbReference>
<comment type="caution">
    <text evidence="3">The sequence shown here is derived from an EMBL/GenBank/DDBJ whole genome shotgun (WGS) entry which is preliminary data.</text>
</comment>
<dbReference type="PANTHER" id="PTHR14239">
    <property type="entry name" value="DUDULIN-RELATED"/>
    <property type="match status" value="1"/>
</dbReference>
<dbReference type="InterPro" id="IPR051267">
    <property type="entry name" value="STEAP_metalloreductase"/>
</dbReference>
<dbReference type="InterPro" id="IPR036291">
    <property type="entry name" value="NAD(P)-bd_dom_sf"/>
</dbReference>
<dbReference type="GO" id="GO:0005886">
    <property type="term" value="C:plasma membrane"/>
    <property type="evidence" value="ECO:0007669"/>
    <property type="project" value="TreeGrafter"/>
</dbReference>
<organism evidence="3 4">
    <name type="scientific">Sorangium cellulosum</name>
    <name type="common">Polyangium cellulosum</name>
    <dbReference type="NCBI Taxonomy" id="56"/>
    <lineage>
        <taxon>Bacteria</taxon>
        <taxon>Pseudomonadati</taxon>
        <taxon>Myxococcota</taxon>
        <taxon>Polyangia</taxon>
        <taxon>Polyangiales</taxon>
        <taxon>Polyangiaceae</taxon>
        <taxon>Sorangium</taxon>
    </lineage>
</organism>
<proteinExistence type="predicted"/>
<dbReference type="InterPro" id="IPR028939">
    <property type="entry name" value="P5C_Rdtase_cat_N"/>
</dbReference>
<protein>
    <submittedName>
        <fullName evidence="3">DNA-binding protein</fullName>
    </submittedName>
</protein>
<dbReference type="Proteomes" id="UP000075420">
    <property type="component" value="Unassembled WGS sequence"/>
</dbReference>
<evidence type="ECO:0000313" key="4">
    <source>
        <dbReference type="Proteomes" id="UP000075420"/>
    </source>
</evidence>
<dbReference type="SUPFAM" id="SSF51735">
    <property type="entry name" value="NAD(P)-binding Rossmann-fold domains"/>
    <property type="match status" value="1"/>
</dbReference>
<feature type="domain" description="Pyrroline-5-carboxylate reductase catalytic N-terminal" evidence="2">
    <location>
        <begin position="3"/>
        <end position="95"/>
    </location>
</feature>
<gene>
    <name evidence="3" type="ORF">BE08_02575</name>
</gene>
<name>A0A150PLP0_SORCE</name>
<evidence type="ECO:0000259" key="2">
    <source>
        <dbReference type="Pfam" id="PF03807"/>
    </source>
</evidence>
<evidence type="ECO:0000313" key="3">
    <source>
        <dbReference type="EMBL" id="KYF56604.1"/>
    </source>
</evidence>
<dbReference type="GO" id="GO:0052851">
    <property type="term" value="F:ferric-chelate reductase (NADPH) activity"/>
    <property type="evidence" value="ECO:0007669"/>
    <property type="project" value="TreeGrafter"/>
</dbReference>
<evidence type="ECO:0000256" key="1">
    <source>
        <dbReference type="ARBA" id="ARBA00023002"/>
    </source>
</evidence>
<dbReference type="AlphaFoldDB" id="A0A150PLP0"/>
<reference evidence="3 4" key="1">
    <citation type="submission" date="2014-02" db="EMBL/GenBank/DDBJ databases">
        <title>The small core and large imbalanced accessory genome model reveals a collaborative survival strategy of Sorangium cellulosum strains in nature.</title>
        <authorList>
            <person name="Han K."/>
            <person name="Peng R."/>
            <person name="Blom J."/>
            <person name="Li Y.-Z."/>
        </authorList>
    </citation>
    <scope>NUCLEOTIDE SEQUENCE [LARGE SCALE GENOMIC DNA]</scope>
    <source>
        <strain evidence="3 4">So0157-25</strain>
    </source>
</reference>
<accession>A0A150PLP0</accession>
<dbReference type="EMBL" id="JELY01001192">
    <property type="protein sequence ID" value="KYF56604.1"/>
    <property type="molecule type" value="Genomic_DNA"/>
</dbReference>
<dbReference type="GO" id="GO:0015677">
    <property type="term" value="P:copper ion import"/>
    <property type="evidence" value="ECO:0007669"/>
    <property type="project" value="TreeGrafter"/>
</dbReference>
<dbReference type="Gene3D" id="3.40.50.720">
    <property type="entry name" value="NAD(P)-binding Rossmann-like Domain"/>
    <property type="match status" value="1"/>
</dbReference>
<dbReference type="PANTHER" id="PTHR14239:SF0">
    <property type="entry name" value="F420-DEPENDENT NADP REDUCTASE"/>
    <property type="match status" value="1"/>
</dbReference>